<organism evidence="10 11">
    <name type="scientific">Sporolactobacillus shoreicorticis</name>
    <dbReference type="NCBI Taxonomy" id="1923877"/>
    <lineage>
        <taxon>Bacteria</taxon>
        <taxon>Bacillati</taxon>
        <taxon>Bacillota</taxon>
        <taxon>Bacilli</taxon>
        <taxon>Bacillales</taxon>
        <taxon>Sporolactobacillaceae</taxon>
        <taxon>Sporolactobacillus</taxon>
    </lineage>
</organism>
<keyword evidence="11" id="KW-1185">Reference proteome</keyword>
<dbReference type="InterPro" id="IPR003661">
    <property type="entry name" value="HisK_dim/P_dom"/>
</dbReference>
<dbReference type="InterPro" id="IPR003594">
    <property type="entry name" value="HATPase_dom"/>
</dbReference>
<dbReference type="GO" id="GO:0005524">
    <property type="term" value="F:ATP binding"/>
    <property type="evidence" value="ECO:0007669"/>
    <property type="project" value="UniProtKB-KW"/>
</dbReference>
<dbReference type="InterPro" id="IPR005467">
    <property type="entry name" value="His_kinase_dom"/>
</dbReference>
<evidence type="ECO:0000256" key="3">
    <source>
        <dbReference type="ARBA" id="ARBA00022553"/>
    </source>
</evidence>
<keyword evidence="3" id="KW-0597">Phosphoprotein</keyword>
<dbReference type="CDD" id="cd00082">
    <property type="entry name" value="HisKA"/>
    <property type="match status" value="1"/>
</dbReference>
<proteinExistence type="predicted"/>
<keyword evidence="6" id="KW-0418">Kinase</keyword>
<evidence type="ECO:0000256" key="1">
    <source>
        <dbReference type="ARBA" id="ARBA00000085"/>
    </source>
</evidence>
<dbReference type="Pfam" id="PF02518">
    <property type="entry name" value="HATPase_c"/>
    <property type="match status" value="1"/>
</dbReference>
<dbReference type="Gene3D" id="3.30.565.10">
    <property type="entry name" value="Histidine kinase-like ATPase, C-terminal domain"/>
    <property type="match status" value="1"/>
</dbReference>
<evidence type="ECO:0000256" key="2">
    <source>
        <dbReference type="ARBA" id="ARBA00012438"/>
    </source>
</evidence>
<evidence type="ECO:0000256" key="8">
    <source>
        <dbReference type="ARBA" id="ARBA00023012"/>
    </source>
</evidence>
<dbReference type="SUPFAM" id="SSF55785">
    <property type="entry name" value="PYP-like sensor domain (PAS domain)"/>
    <property type="match status" value="1"/>
</dbReference>
<accession>A0ABW5RZW9</accession>
<gene>
    <name evidence="10" type="ORF">ACFSUE_03830</name>
</gene>
<evidence type="ECO:0000256" key="4">
    <source>
        <dbReference type="ARBA" id="ARBA00022679"/>
    </source>
</evidence>
<dbReference type="Pfam" id="PF13426">
    <property type="entry name" value="PAS_9"/>
    <property type="match status" value="1"/>
</dbReference>
<sequence length="351" mass="39312">MSSNSNSTELDFKKMIDLVMDAILILGGDEIVYSNRAANRLLSFDEHTSLSGLSIGMFLDPSDMPIIHASLNKICCRQSDMESVQLSIHSSSNVQIPAEITLLHFSDQDQSLVQLTIRDISTRKIAEESMIQSEKLSVIGELSAGILHEIRNPLTSIKGFLQLMQTTEQLNQDYLDIIMREIEQIEKITSELLYFTKPRSERFAQVDLSNIAHETLQLFESQAMNLRIQMVLDTGDCSHFIFGDKTQLKQVFVNLIKNALEAIHRDGTITIRLTSVDQYEKVLIQDTGSGIPQHIFNNLGKSFFTTKASGTGLGLMVTYTIVKNHKGSVNVTSKEHSGTTFHLRFPKVTAD</sequence>
<dbReference type="Gene3D" id="1.10.287.130">
    <property type="match status" value="1"/>
</dbReference>
<dbReference type="Proteomes" id="UP001597399">
    <property type="component" value="Unassembled WGS sequence"/>
</dbReference>
<dbReference type="PANTHER" id="PTHR43065:SF34">
    <property type="entry name" value="SPORULATION KINASE A"/>
    <property type="match status" value="1"/>
</dbReference>
<evidence type="ECO:0000313" key="11">
    <source>
        <dbReference type="Proteomes" id="UP001597399"/>
    </source>
</evidence>
<dbReference type="SMART" id="SM00388">
    <property type="entry name" value="HisKA"/>
    <property type="match status" value="1"/>
</dbReference>
<comment type="caution">
    <text evidence="10">The sequence shown here is derived from an EMBL/GenBank/DDBJ whole genome shotgun (WGS) entry which is preliminary data.</text>
</comment>
<evidence type="ECO:0000313" key="10">
    <source>
        <dbReference type="EMBL" id="MFD2692760.1"/>
    </source>
</evidence>
<name>A0ABW5RZW9_9BACL</name>
<dbReference type="EMBL" id="JBHUMQ010000010">
    <property type="protein sequence ID" value="MFD2692760.1"/>
    <property type="molecule type" value="Genomic_DNA"/>
</dbReference>
<dbReference type="InterPro" id="IPR036097">
    <property type="entry name" value="HisK_dim/P_sf"/>
</dbReference>
<dbReference type="SMART" id="SM00387">
    <property type="entry name" value="HATPase_c"/>
    <property type="match status" value="1"/>
</dbReference>
<dbReference type="Gene3D" id="3.30.450.20">
    <property type="entry name" value="PAS domain"/>
    <property type="match status" value="1"/>
</dbReference>
<dbReference type="InterPro" id="IPR036890">
    <property type="entry name" value="HATPase_C_sf"/>
</dbReference>
<dbReference type="EC" id="2.7.13.3" evidence="2"/>
<keyword evidence="5" id="KW-0547">Nucleotide-binding</keyword>
<evidence type="ECO:0000256" key="6">
    <source>
        <dbReference type="ARBA" id="ARBA00022777"/>
    </source>
</evidence>
<dbReference type="Pfam" id="PF00512">
    <property type="entry name" value="HisKA"/>
    <property type="match status" value="1"/>
</dbReference>
<keyword evidence="7 10" id="KW-0067">ATP-binding</keyword>
<keyword evidence="4" id="KW-0808">Transferase</keyword>
<dbReference type="PROSITE" id="PS50109">
    <property type="entry name" value="HIS_KIN"/>
    <property type="match status" value="1"/>
</dbReference>
<evidence type="ECO:0000259" key="9">
    <source>
        <dbReference type="PROSITE" id="PS50109"/>
    </source>
</evidence>
<dbReference type="InterPro" id="IPR004358">
    <property type="entry name" value="Sig_transdc_His_kin-like_C"/>
</dbReference>
<reference evidence="11" key="1">
    <citation type="journal article" date="2019" name="Int. J. Syst. Evol. Microbiol.">
        <title>The Global Catalogue of Microorganisms (GCM) 10K type strain sequencing project: providing services to taxonomists for standard genome sequencing and annotation.</title>
        <authorList>
            <consortium name="The Broad Institute Genomics Platform"/>
            <consortium name="The Broad Institute Genome Sequencing Center for Infectious Disease"/>
            <person name="Wu L."/>
            <person name="Ma J."/>
        </authorList>
    </citation>
    <scope>NUCLEOTIDE SEQUENCE [LARGE SCALE GENOMIC DNA]</scope>
    <source>
        <strain evidence="11">TISTR 2466</strain>
    </source>
</reference>
<feature type="domain" description="Histidine kinase" evidence="9">
    <location>
        <begin position="145"/>
        <end position="349"/>
    </location>
</feature>
<dbReference type="InterPro" id="IPR000014">
    <property type="entry name" value="PAS"/>
</dbReference>
<dbReference type="PANTHER" id="PTHR43065">
    <property type="entry name" value="SENSOR HISTIDINE KINASE"/>
    <property type="match status" value="1"/>
</dbReference>
<dbReference type="RefSeq" id="WP_253062898.1">
    <property type="nucleotide sequence ID" value="NZ_JAMXWM010000016.1"/>
</dbReference>
<dbReference type="PRINTS" id="PR00344">
    <property type="entry name" value="BCTRLSENSOR"/>
</dbReference>
<evidence type="ECO:0000256" key="5">
    <source>
        <dbReference type="ARBA" id="ARBA00022741"/>
    </source>
</evidence>
<dbReference type="SUPFAM" id="SSF55874">
    <property type="entry name" value="ATPase domain of HSP90 chaperone/DNA topoisomerase II/histidine kinase"/>
    <property type="match status" value="1"/>
</dbReference>
<comment type="catalytic activity">
    <reaction evidence="1">
        <text>ATP + protein L-histidine = ADP + protein N-phospho-L-histidine.</text>
        <dbReference type="EC" id="2.7.13.3"/>
    </reaction>
</comment>
<dbReference type="InterPro" id="IPR035965">
    <property type="entry name" value="PAS-like_dom_sf"/>
</dbReference>
<evidence type="ECO:0000256" key="7">
    <source>
        <dbReference type="ARBA" id="ARBA00022840"/>
    </source>
</evidence>
<keyword evidence="8" id="KW-0902">Two-component regulatory system</keyword>
<dbReference type="SUPFAM" id="SSF47384">
    <property type="entry name" value="Homodimeric domain of signal transducing histidine kinase"/>
    <property type="match status" value="1"/>
</dbReference>
<protein>
    <recommendedName>
        <fullName evidence="2">histidine kinase</fullName>
        <ecNumber evidence="2">2.7.13.3</ecNumber>
    </recommendedName>
</protein>